<keyword evidence="3" id="KW-1185">Reference proteome</keyword>
<evidence type="ECO:0000313" key="2">
    <source>
        <dbReference type="EMBL" id="MED6200309.1"/>
    </source>
</evidence>
<name>A0ABU6XSX9_9FABA</name>
<evidence type="ECO:0000256" key="1">
    <source>
        <dbReference type="SAM" id="MobiDB-lite"/>
    </source>
</evidence>
<feature type="region of interest" description="Disordered" evidence="1">
    <location>
        <begin position="1"/>
        <end position="42"/>
    </location>
</feature>
<feature type="region of interest" description="Disordered" evidence="1">
    <location>
        <begin position="70"/>
        <end position="92"/>
    </location>
</feature>
<organism evidence="2 3">
    <name type="scientific">Stylosanthes scabra</name>
    <dbReference type="NCBI Taxonomy" id="79078"/>
    <lineage>
        <taxon>Eukaryota</taxon>
        <taxon>Viridiplantae</taxon>
        <taxon>Streptophyta</taxon>
        <taxon>Embryophyta</taxon>
        <taxon>Tracheophyta</taxon>
        <taxon>Spermatophyta</taxon>
        <taxon>Magnoliopsida</taxon>
        <taxon>eudicotyledons</taxon>
        <taxon>Gunneridae</taxon>
        <taxon>Pentapetalae</taxon>
        <taxon>rosids</taxon>
        <taxon>fabids</taxon>
        <taxon>Fabales</taxon>
        <taxon>Fabaceae</taxon>
        <taxon>Papilionoideae</taxon>
        <taxon>50 kb inversion clade</taxon>
        <taxon>dalbergioids sensu lato</taxon>
        <taxon>Dalbergieae</taxon>
        <taxon>Pterocarpus clade</taxon>
        <taxon>Stylosanthes</taxon>
    </lineage>
</organism>
<comment type="caution">
    <text evidence="2">The sequence shown here is derived from an EMBL/GenBank/DDBJ whole genome shotgun (WGS) entry which is preliminary data.</text>
</comment>
<reference evidence="2 3" key="1">
    <citation type="journal article" date="2023" name="Plants (Basel)">
        <title>Bridging the Gap: Combining Genomics and Transcriptomics Approaches to Understand Stylosanthes scabra, an Orphan Legume from the Brazilian Caatinga.</title>
        <authorList>
            <person name="Ferreira-Neto J.R.C."/>
            <person name="da Silva M.D."/>
            <person name="Binneck E."/>
            <person name="de Melo N.F."/>
            <person name="da Silva R.H."/>
            <person name="de Melo A.L.T.M."/>
            <person name="Pandolfi V."/>
            <person name="Bustamante F.O."/>
            <person name="Brasileiro-Vidal A.C."/>
            <person name="Benko-Iseppon A.M."/>
        </authorList>
    </citation>
    <scope>NUCLEOTIDE SEQUENCE [LARGE SCALE GENOMIC DNA]</scope>
    <source>
        <tissue evidence="2">Leaves</tissue>
    </source>
</reference>
<dbReference type="Proteomes" id="UP001341840">
    <property type="component" value="Unassembled WGS sequence"/>
</dbReference>
<sequence>MRDKKGKNDKGKLDESGKKNNMKTNGVAENPPPSTTFGKHHHHRSFFSPLTQHHRTSNIITIRTAEPTTTFGTHHSHHSHHHPNLPPTRNHHPTLLKHTTAPSTNTIRNPNATITETNTNQDPSSSQPPFFSLSLFSQTEPLQPNPTPLNHQRQPLPIIFATSKHHSNRATTGTLISFLHHNHRISNPITTATLPSFTLF</sequence>
<protein>
    <submittedName>
        <fullName evidence="2">Uncharacterized protein</fullName>
    </submittedName>
</protein>
<gene>
    <name evidence="2" type="ORF">PIB30_083791</name>
</gene>
<evidence type="ECO:0000313" key="3">
    <source>
        <dbReference type="Proteomes" id="UP001341840"/>
    </source>
</evidence>
<feature type="compositionally biased region" description="Basic residues" evidence="1">
    <location>
        <begin position="74"/>
        <end position="92"/>
    </location>
</feature>
<dbReference type="EMBL" id="JASCZI010212786">
    <property type="protein sequence ID" value="MED6200309.1"/>
    <property type="molecule type" value="Genomic_DNA"/>
</dbReference>
<feature type="compositionally biased region" description="Basic and acidic residues" evidence="1">
    <location>
        <begin position="1"/>
        <end position="18"/>
    </location>
</feature>
<accession>A0ABU6XSX9</accession>
<proteinExistence type="predicted"/>